<evidence type="ECO:0000256" key="1">
    <source>
        <dbReference type="SAM" id="Phobius"/>
    </source>
</evidence>
<feature type="transmembrane region" description="Helical" evidence="1">
    <location>
        <begin position="64"/>
        <end position="80"/>
    </location>
</feature>
<evidence type="ECO:0000313" key="2">
    <source>
        <dbReference type="EMBL" id="OGG06436.1"/>
    </source>
</evidence>
<feature type="transmembrane region" description="Helical" evidence="1">
    <location>
        <begin position="497"/>
        <end position="515"/>
    </location>
</feature>
<keyword evidence="1" id="KW-0812">Transmembrane</keyword>
<reference evidence="2 3" key="1">
    <citation type="journal article" date="2016" name="Nat. Commun.">
        <title>Thousands of microbial genomes shed light on interconnected biogeochemical processes in an aquifer system.</title>
        <authorList>
            <person name="Anantharaman K."/>
            <person name="Brown C.T."/>
            <person name="Hug L.A."/>
            <person name="Sharon I."/>
            <person name="Castelle C.J."/>
            <person name="Probst A.J."/>
            <person name="Thomas B.C."/>
            <person name="Singh A."/>
            <person name="Wilkins M.J."/>
            <person name="Karaoz U."/>
            <person name="Brodie E.L."/>
            <person name="Williams K.H."/>
            <person name="Hubbard S.S."/>
            <person name="Banfield J.F."/>
        </authorList>
    </citation>
    <scope>NUCLEOTIDE SEQUENCE [LARGE SCALE GENOMIC DNA]</scope>
</reference>
<keyword evidence="1" id="KW-1133">Transmembrane helix</keyword>
<feature type="transmembrane region" description="Helical" evidence="1">
    <location>
        <begin position="441"/>
        <end position="460"/>
    </location>
</feature>
<dbReference type="EMBL" id="MFJF01000015">
    <property type="protein sequence ID" value="OGG06436.1"/>
    <property type="molecule type" value="Genomic_DNA"/>
</dbReference>
<protein>
    <recommendedName>
        <fullName evidence="4">Glycosyltransferase RgtA/B/C/D-like domain-containing protein</fullName>
    </recommendedName>
</protein>
<comment type="caution">
    <text evidence="2">The sequence shown here is derived from an EMBL/GenBank/DDBJ whole genome shotgun (WGS) entry which is preliminary data.</text>
</comment>
<proteinExistence type="predicted"/>
<dbReference type="Proteomes" id="UP000177354">
    <property type="component" value="Unassembled WGS sequence"/>
</dbReference>
<feature type="transmembrane region" description="Helical" evidence="1">
    <location>
        <begin position="466"/>
        <end position="485"/>
    </location>
</feature>
<feature type="transmembrane region" description="Helical" evidence="1">
    <location>
        <begin position="289"/>
        <end position="305"/>
    </location>
</feature>
<feature type="transmembrane region" description="Helical" evidence="1">
    <location>
        <begin position="92"/>
        <end position="112"/>
    </location>
</feature>
<feature type="transmembrane region" description="Helical" evidence="1">
    <location>
        <begin position="406"/>
        <end position="429"/>
    </location>
</feature>
<organism evidence="2 3">
    <name type="scientific">Candidatus Gottesmanbacteria bacterium RIFCSPHIGHO2_01_FULL_40_15</name>
    <dbReference type="NCBI Taxonomy" id="1798376"/>
    <lineage>
        <taxon>Bacteria</taxon>
        <taxon>Candidatus Gottesmaniibacteriota</taxon>
    </lineage>
</organism>
<name>A0A1F5Z202_9BACT</name>
<feature type="transmembrane region" description="Helical" evidence="1">
    <location>
        <begin position="333"/>
        <end position="352"/>
    </location>
</feature>
<feature type="transmembrane region" description="Helical" evidence="1">
    <location>
        <begin position="34"/>
        <end position="58"/>
    </location>
</feature>
<sequence>MLAPLIIFLFFLLFYVFIPGICFLHLGKIKTDNILIGTGLAGCTGLILLISLLMPAKIIRFPDFIIYLYPFIFAFSYLIFRKKSQKKDVLNVVRILNSTGAVLLLIMVSSLIQSYTLFSGGVKTDAGIRFHSVHDNLWNISIINELKIKVPPDHPAISGEVVKNHHYFYLYFLALANKITAISVFDLYFRFGPVFVSFLYGLSLYSAAAIFTKKVLFRAVAVFLGYFSGNLAYLAPLFFSNITDWRANLFFADQPFDQIFNPYTVLGFAVFLYAAYSLSFFLRQKKPGYIWPLIISLFIAGSFGIKSFGSVILLGSLLFTATVSFIFFREKRLLYLSILSILLFLPVFYLIAGKSSISPVFIPGWLLREMMTGTDKLNQPVFSDIENYYISVNNLAGLLKIKLFELFIYILGNFGMRLLGFLFLMSIILSKKAVRLKITALFILTAVVLSISVPLLFNLSNSPYNIIQFTPYSLVLLSVASALFLEDLRDFLTAKKLGLMAYILILFLIISSLPVNIKNFSGKIREEGDIIGREDLEGAQFLKEKAGRQKIILIDPDQFPGSAIYLPALSGKKFYLADSGYALQTGISPEKKLALIRNFFDTGMTDRSFLDKNNIEYIYLKNGGHPFVLFDPSTGLTDNMYRTVFTNGSITILQLK</sequence>
<gene>
    <name evidence="2" type="ORF">A2777_05655</name>
</gene>
<feature type="transmembrane region" description="Helical" evidence="1">
    <location>
        <begin position="311"/>
        <end position="328"/>
    </location>
</feature>
<dbReference type="AlphaFoldDB" id="A0A1F5Z202"/>
<evidence type="ECO:0008006" key="4">
    <source>
        <dbReference type="Google" id="ProtNLM"/>
    </source>
</evidence>
<keyword evidence="1" id="KW-0472">Membrane</keyword>
<feature type="transmembrane region" description="Helical" evidence="1">
    <location>
        <begin position="215"/>
        <end position="239"/>
    </location>
</feature>
<evidence type="ECO:0000313" key="3">
    <source>
        <dbReference type="Proteomes" id="UP000177354"/>
    </source>
</evidence>
<feature type="transmembrane region" description="Helical" evidence="1">
    <location>
        <begin position="6"/>
        <end position="27"/>
    </location>
</feature>
<feature type="transmembrane region" description="Helical" evidence="1">
    <location>
        <begin position="187"/>
        <end position="208"/>
    </location>
</feature>
<accession>A0A1F5Z202</accession>
<feature type="transmembrane region" description="Helical" evidence="1">
    <location>
        <begin position="259"/>
        <end position="282"/>
    </location>
</feature>